<organism evidence="1">
    <name type="scientific">viral metagenome</name>
    <dbReference type="NCBI Taxonomy" id="1070528"/>
    <lineage>
        <taxon>unclassified sequences</taxon>
        <taxon>metagenomes</taxon>
        <taxon>organismal metagenomes</taxon>
    </lineage>
</organism>
<gene>
    <name evidence="1" type="ORF">MM415B02822_0015</name>
</gene>
<reference evidence="1" key="1">
    <citation type="submission" date="2020-03" db="EMBL/GenBank/DDBJ databases">
        <title>The deep terrestrial virosphere.</title>
        <authorList>
            <person name="Holmfeldt K."/>
            <person name="Nilsson E."/>
            <person name="Simone D."/>
            <person name="Lopez-Fernandez M."/>
            <person name="Wu X."/>
            <person name="de Brujin I."/>
            <person name="Lundin D."/>
            <person name="Andersson A."/>
            <person name="Bertilsson S."/>
            <person name="Dopson M."/>
        </authorList>
    </citation>
    <scope>NUCLEOTIDE SEQUENCE</scope>
    <source>
        <strain evidence="1">MM415B02822</strain>
    </source>
</reference>
<evidence type="ECO:0000313" key="1">
    <source>
        <dbReference type="EMBL" id="QJA88153.1"/>
    </source>
</evidence>
<dbReference type="AlphaFoldDB" id="A0A6M3L0U4"/>
<proteinExistence type="predicted"/>
<sequence>MIRNMTEENDGIIGSSKEATESGFKAILKVTGVLTPLKRKESTFKNDDGSPSKDQVELVLEDAIVLQMANNLPIPELKDDRFMDWMPYAKRGEQPSKQSAFVRGFVKSAEKLQEAHGKPECGWREYVGEVVTLERLPISWTFNKGKDNEEKKEVLSWHFVDNGDSTLGLDEAVAKLIEGKSPQMAARDIMMDARTKNQQDIRNAVRSGQPIAGLEVIDGKYQSTTSVEEATAAVEADDSIA</sequence>
<protein>
    <submittedName>
        <fullName evidence="1">Uncharacterized protein</fullName>
    </submittedName>
</protein>
<accession>A0A6M3L0U4</accession>
<dbReference type="EMBL" id="MT142757">
    <property type="protein sequence ID" value="QJA88153.1"/>
    <property type="molecule type" value="Genomic_DNA"/>
</dbReference>
<name>A0A6M3L0U4_9ZZZZ</name>